<evidence type="ECO:0000313" key="4">
    <source>
        <dbReference type="Proteomes" id="UP001138681"/>
    </source>
</evidence>
<dbReference type="RefSeq" id="WP_218403427.1">
    <property type="nucleotide sequence ID" value="NZ_JAGSPC010000001.1"/>
</dbReference>
<name>A0A9X1JL80_9SPHN</name>
<protein>
    <submittedName>
        <fullName evidence="3">Uncharacterized protein</fullName>
    </submittedName>
</protein>
<keyword evidence="2" id="KW-0472">Membrane</keyword>
<accession>A0A9X1JL80</accession>
<sequence>MQTNDTETLMVTLIIVLVLAIFVMGTLLIILAATRKKSGVDKQTLRDQILEGNDSQSFQAPGTYRRPQHPVVVGLVSNTIFALIVAIVVFLSTWKAIDEHGHSPLEYFICDFLSLELSMCAVDNAGSVSPPIIVIERPEKPQQAPERLEEMPSEQSDGLLQDSWPPLPVAPPLPQPIMPDTYLDSPDPDADYEVPFYEHGYTTPTDEDCGPIDFDPKRDR</sequence>
<dbReference type="AlphaFoldDB" id="A0A9X1JL80"/>
<keyword evidence="2" id="KW-0812">Transmembrane</keyword>
<keyword evidence="2" id="KW-1133">Transmembrane helix</keyword>
<feature type="transmembrane region" description="Helical" evidence="2">
    <location>
        <begin position="12"/>
        <end position="33"/>
    </location>
</feature>
<evidence type="ECO:0000256" key="1">
    <source>
        <dbReference type="SAM" id="MobiDB-lite"/>
    </source>
</evidence>
<dbReference type="EMBL" id="JAGSPC010000001">
    <property type="protein sequence ID" value="MBV7258054.1"/>
    <property type="molecule type" value="Genomic_DNA"/>
</dbReference>
<evidence type="ECO:0000313" key="3">
    <source>
        <dbReference type="EMBL" id="MBV7258054.1"/>
    </source>
</evidence>
<reference evidence="3" key="1">
    <citation type="submission" date="2021-04" db="EMBL/GenBank/DDBJ databases">
        <authorList>
            <person name="Pira H."/>
            <person name="Risdian C."/>
            <person name="Wink J."/>
        </authorList>
    </citation>
    <scope>NUCLEOTIDE SEQUENCE</scope>
    <source>
        <strain evidence="3">WH158</strain>
    </source>
</reference>
<evidence type="ECO:0000256" key="2">
    <source>
        <dbReference type="SAM" id="Phobius"/>
    </source>
</evidence>
<organism evidence="3 4">
    <name type="scientific">Erythrobacter crassostreae</name>
    <dbReference type="NCBI Taxonomy" id="2828328"/>
    <lineage>
        <taxon>Bacteria</taxon>
        <taxon>Pseudomonadati</taxon>
        <taxon>Pseudomonadota</taxon>
        <taxon>Alphaproteobacteria</taxon>
        <taxon>Sphingomonadales</taxon>
        <taxon>Erythrobacteraceae</taxon>
        <taxon>Erythrobacter/Porphyrobacter group</taxon>
        <taxon>Erythrobacter</taxon>
    </lineage>
</organism>
<feature type="region of interest" description="Disordered" evidence="1">
    <location>
        <begin position="140"/>
        <end position="220"/>
    </location>
</feature>
<feature type="compositionally biased region" description="Pro residues" evidence="1">
    <location>
        <begin position="165"/>
        <end position="177"/>
    </location>
</feature>
<dbReference type="Proteomes" id="UP001138681">
    <property type="component" value="Unassembled WGS sequence"/>
</dbReference>
<feature type="compositionally biased region" description="Basic and acidic residues" evidence="1">
    <location>
        <begin position="140"/>
        <end position="150"/>
    </location>
</feature>
<keyword evidence="4" id="KW-1185">Reference proteome</keyword>
<feature type="transmembrane region" description="Helical" evidence="2">
    <location>
        <begin position="71"/>
        <end position="94"/>
    </location>
</feature>
<proteinExistence type="predicted"/>
<gene>
    <name evidence="3" type="ORF">KCG46_00525</name>
</gene>
<comment type="caution">
    <text evidence="3">The sequence shown here is derived from an EMBL/GenBank/DDBJ whole genome shotgun (WGS) entry which is preliminary data.</text>
</comment>